<name>A0E4P3_PARTE</name>
<dbReference type="AlphaFoldDB" id="A0E4P3"/>
<evidence type="ECO:0000313" key="2">
    <source>
        <dbReference type="Proteomes" id="UP000000600"/>
    </source>
</evidence>
<protein>
    <submittedName>
        <fullName evidence="1">Uncharacterized protein</fullName>
    </submittedName>
</protein>
<sequence length="68" mass="7866">MQPIPVMIMKGGSVQDIVKSKNSGKSRKFTKEVTKKYQTTDFENAVAEMIQNNYRPPKPNQLQEMYNE</sequence>
<proteinExistence type="predicted"/>
<organism evidence="1 2">
    <name type="scientific">Paramecium tetraurelia</name>
    <dbReference type="NCBI Taxonomy" id="5888"/>
    <lineage>
        <taxon>Eukaryota</taxon>
        <taxon>Sar</taxon>
        <taxon>Alveolata</taxon>
        <taxon>Ciliophora</taxon>
        <taxon>Intramacronucleata</taxon>
        <taxon>Oligohymenophorea</taxon>
        <taxon>Peniculida</taxon>
        <taxon>Parameciidae</taxon>
        <taxon>Paramecium</taxon>
    </lineage>
</organism>
<dbReference type="InParanoid" id="A0E4P3"/>
<dbReference type="Proteomes" id="UP000000600">
    <property type="component" value="Unassembled WGS sequence"/>
</dbReference>
<accession>A0E4P3</accession>
<keyword evidence="2" id="KW-1185">Reference proteome</keyword>
<dbReference type="KEGG" id="ptm:GSPATT00023435001"/>
<dbReference type="EMBL" id="CT868658">
    <property type="protein sequence ID" value="CAK90260.1"/>
    <property type="molecule type" value="Genomic_DNA"/>
</dbReference>
<reference evidence="1 2" key="1">
    <citation type="journal article" date="2006" name="Nature">
        <title>Global trends of whole-genome duplications revealed by the ciliate Paramecium tetraurelia.</title>
        <authorList>
            <consortium name="Genoscope"/>
            <person name="Aury J.-M."/>
            <person name="Jaillon O."/>
            <person name="Duret L."/>
            <person name="Noel B."/>
            <person name="Jubin C."/>
            <person name="Porcel B.M."/>
            <person name="Segurens B."/>
            <person name="Daubin V."/>
            <person name="Anthouard V."/>
            <person name="Aiach N."/>
            <person name="Arnaiz O."/>
            <person name="Billaut A."/>
            <person name="Beisson J."/>
            <person name="Blanc I."/>
            <person name="Bouhouche K."/>
            <person name="Camara F."/>
            <person name="Duharcourt S."/>
            <person name="Guigo R."/>
            <person name="Gogendeau D."/>
            <person name="Katinka M."/>
            <person name="Keller A.-M."/>
            <person name="Kissmehl R."/>
            <person name="Klotz C."/>
            <person name="Koll F."/>
            <person name="Le Moue A."/>
            <person name="Lepere C."/>
            <person name="Malinsky S."/>
            <person name="Nowacki M."/>
            <person name="Nowak J.K."/>
            <person name="Plattner H."/>
            <person name="Poulain J."/>
            <person name="Ruiz F."/>
            <person name="Serrano V."/>
            <person name="Zagulski M."/>
            <person name="Dessen P."/>
            <person name="Betermier M."/>
            <person name="Weissenbach J."/>
            <person name="Scarpelli C."/>
            <person name="Schachter V."/>
            <person name="Sperling L."/>
            <person name="Meyer E."/>
            <person name="Cohen J."/>
            <person name="Wincker P."/>
        </authorList>
    </citation>
    <scope>NUCLEOTIDE SEQUENCE [LARGE SCALE GENOMIC DNA]</scope>
    <source>
        <strain evidence="1 2">Stock d4-2</strain>
    </source>
</reference>
<evidence type="ECO:0000313" key="1">
    <source>
        <dbReference type="EMBL" id="CAK90260.1"/>
    </source>
</evidence>
<dbReference type="GeneID" id="5043442"/>
<dbReference type="HOGENOM" id="CLU_2799471_0_0_1"/>
<gene>
    <name evidence="1" type="ORF">GSPATT00023435001</name>
</gene>
<dbReference type="RefSeq" id="XP_001457657.1">
    <property type="nucleotide sequence ID" value="XM_001457620.1"/>
</dbReference>